<dbReference type="VEuPathDB" id="VectorBase:RPRC010351"/>
<sequence length="133" mass="14520">MHLAVGGALAKAASVKVAAMALVLVASTTAALCLLRRNVQDGAITLVERTSLALDDMEGRAETLARHLAIARESVGQALERRKAERTRDSFTMFWPGCLSLPCRIQHPPSVNVSENNFKFWILENEAKASILY</sequence>
<dbReference type="EMBL" id="ACPB03006723">
    <property type="status" value="NOT_ANNOTATED_CDS"/>
    <property type="molecule type" value="Genomic_DNA"/>
</dbReference>
<dbReference type="Proteomes" id="UP000015103">
    <property type="component" value="Unassembled WGS sequence"/>
</dbReference>
<evidence type="ECO:0000313" key="2">
    <source>
        <dbReference type="Proteomes" id="UP000015103"/>
    </source>
</evidence>
<dbReference type="HOGENOM" id="CLU_1909261_0_0_1"/>
<dbReference type="AlphaFoldDB" id="T1I231"/>
<dbReference type="OMA" id="PCDPINS"/>
<dbReference type="InParanoid" id="T1I231"/>
<protein>
    <submittedName>
        <fullName evidence="1">Uncharacterized protein</fullName>
    </submittedName>
</protein>
<evidence type="ECO:0000313" key="1">
    <source>
        <dbReference type="EnsemblMetazoa" id="RPRC010351-PA"/>
    </source>
</evidence>
<keyword evidence="2" id="KW-1185">Reference proteome</keyword>
<organism evidence="1 2">
    <name type="scientific">Rhodnius prolixus</name>
    <name type="common">Triatomid bug</name>
    <dbReference type="NCBI Taxonomy" id="13249"/>
    <lineage>
        <taxon>Eukaryota</taxon>
        <taxon>Metazoa</taxon>
        <taxon>Ecdysozoa</taxon>
        <taxon>Arthropoda</taxon>
        <taxon>Hexapoda</taxon>
        <taxon>Insecta</taxon>
        <taxon>Pterygota</taxon>
        <taxon>Neoptera</taxon>
        <taxon>Paraneoptera</taxon>
        <taxon>Hemiptera</taxon>
        <taxon>Heteroptera</taxon>
        <taxon>Panheteroptera</taxon>
        <taxon>Cimicomorpha</taxon>
        <taxon>Reduviidae</taxon>
        <taxon>Triatominae</taxon>
        <taxon>Rhodnius</taxon>
    </lineage>
</organism>
<dbReference type="EnsemblMetazoa" id="RPRC010351-RA">
    <property type="protein sequence ID" value="RPRC010351-PA"/>
    <property type="gene ID" value="RPRC010351"/>
</dbReference>
<accession>T1I231</accession>
<proteinExistence type="predicted"/>
<name>T1I231_RHOPR</name>
<reference evidence="1" key="1">
    <citation type="submission" date="2015-05" db="UniProtKB">
        <authorList>
            <consortium name="EnsemblMetazoa"/>
        </authorList>
    </citation>
    <scope>IDENTIFICATION</scope>
</reference>